<dbReference type="Proteomes" id="UP000054454">
    <property type="component" value="Unassembled WGS sequence"/>
</dbReference>
<dbReference type="RefSeq" id="XP_018226435.1">
    <property type="nucleotide sequence ID" value="XM_018369787.1"/>
</dbReference>
<keyword evidence="3 9" id="KW-0240">DNA-directed RNA polymerase</keyword>
<dbReference type="GO" id="GO:0003676">
    <property type="term" value="F:nucleic acid binding"/>
    <property type="evidence" value="ECO:0007669"/>
    <property type="project" value="InterPro"/>
</dbReference>
<dbReference type="Pfam" id="PF01096">
    <property type="entry name" value="Zn_ribbon_TFIIS"/>
    <property type="match status" value="1"/>
</dbReference>
<dbReference type="GO" id="GO:0005665">
    <property type="term" value="C:RNA polymerase II, core complex"/>
    <property type="evidence" value="ECO:0007669"/>
    <property type="project" value="EnsemblFungi"/>
</dbReference>
<feature type="domain" description="TFIIS-type" evidence="13">
    <location>
        <begin position="71"/>
        <end position="110"/>
    </location>
</feature>
<feature type="binding site" evidence="10">
    <location>
        <position position="75"/>
    </location>
    <ligand>
        <name>Zn(2+)</name>
        <dbReference type="ChEBI" id="CHEBI:29105"/>
        <label>2</label>
    </ligand>
</feature>
<evidence type="ECO:0000256" key="1">
    <source>
        <dbReference type="ARBA" id="ARBA00004604"/>
    </source>
</evidence>
<dbReference type="PROSITE" id="PS01030">
    <property type="entry name" value="RNA_POL_M_15KD"/>
    <property type="match status" value="1"/>
</dbReference>
<dbReference type="SMART" id="SM00661">
    <property type="entry name" value="RPOL9"/>
    <property type="match status" value="1"/>
</dbReference>
<feature type="binding site" evidence="10">
    <location>
        <position position="78"/>
    </location>
    <ligand>
        <name>Zn(2+)</name>
        <dbReference type="ChEBI" id="CHEBI:29105"/>
        <label>2</label>
    </ligand>
</feature>
<keyword evidence="4 10" id="KW-0479">Metal-binding</keyword>
<organism evidence="14 15">
    <name type="scientific">Pneumocystis carinii (strain B80)</name>
    <name type="common">Rat pneumocystis pneumonia agent</name>
    <name type="synonym">Pneumocystis carinii f. sp. carinii</name>
    <dbReference type="NCBI Taxonomy" id="1408658"/>
    <lineage>
        <taxon>Eukaryota</taxon>
        <taxon>Fungi</taxon>
        <taxon>Dikarya</taxon>
        <taxon>Ascomycota</taxon>
        <taxon>Taphrinomycotina</taxon>
        <taxon>Pneumocystomycetes</taxon>
        <taxon>Pneumocystaceae</taxon>
        <taxon>Pneumocystis</taxon>
    </lineage>
</organism>
<sequence length="110" mass="12696">MATFHYCIECNNMLYPKEEKSQKRLLYACRNCDYSEVAKNMCIFRNELRSSLVETVGITADLGSDPTLPRSNKECPSCHERESVFFHLQGKSAETKMSLYYVCVNCGRVY</sequence>
<keyword evidence="7 9" id="KW-0804">Transcription</keyword>
<dbReference type="PROSITE" id="PS51133">
    <property type="entry name" value="ZF_TFIIS_2"/>
    <property type="match status" value="1"/>
</dbReference>
<dbReference type="PANTHER" id="PTHR11239">
    <property type="entry name" value="DNA-DIRECTED RNA POLYMERASE"/>
    <property type="match status" value="1"/>
</dbReference>
<feature type="binding site" evidence="10">
    <location>
        <position position="106"/>
    </location>
    <ligand>
        <name>Zn(2+)</name>
        <dbReference type="ChEBI" id="CHEBI:29105"/>
        <label>2</label>
    </ligand>
</feature>
<accession>A0A0W4ZLJ8</accession>
<dbReference type="PIRSF" id="PIRSF005586">
    <property type="entry name" value="RNApol_RpoM"/>
    <property type="match status" value="1"/>
</dbReference>
<comment type="similarity">
    <text evidence="9 12">Belongs to the archaeal rpoM/eukaryotic RPA12/RPB9/RPC11 RNA polymerase family.</text>
</comment>
<dbReference type="GO" id="GO:0005730">
    <property type="term" value="C:nucleolus"/>
    <property type="evidence" value="ECO:0007669"/>
    <property type="project" value="UniProtKB-SubCell"/>
</dbReference>
<dbReference type="PANTHER" id="PTHR11239:SF1">
    <property type="entry name" value="DNA-DIRECTED RNA POLYMERASE II SUBUNIT RPB9"/>
    <property type="match status" value="1"/>
</dbReference>
<comment type="subcellular location">
    <subcellularLocation>
        <location evidence="1">Nucleus</location>
        <location evidence="1">Nucleolus</location>
    </subcellularLocation>
</comment>
<evidence type="ECO:0000256" key="5">
    <source>
        <dbReference type="ARBA" id="ARBA00022771"/>
    </source>
</evidence>
<dbReference type="InterPro" id="IPR001529">
    <property type="entry name" value="Zn_ribbon_RPB9"/>
</dbReference>
<dbReference type="GO" id="GO:0008270">
    <property type="term" value="F:zinc ion binding"/>
    <property type="evidence" value="ECO:0007669"/>
    <property type="project" value="UniProtKB-KW"/>
</dbReference>
<dbReference type="VEuPathDB" id="FungiDB:T552_01198"/>
<evidence type="ECO:0000313" key="15">
    <source>
        <dbReference type="Proteomes" id="UP000054454"/>
    </source>
</evidence>
<feature type="zinc finger region" description="C4-type" evidence="11">
    <location>
        <begin position="7"/>
        <end position="32"/>
    </location>
</feature>
<keyword evidence="15" id="KW-1185">Reference proteome</keyword>
<dbReference type="InterPro" id="IPR034012">
    <property type="entry name" value="Zn_ribbon_RPB9_C"/>
</dbReference>
<gene>
    <name evidence="14" type="ORF">T552_01198</name>
</gene>
<comment type="caution">
    <text evidence="14">The sequence shown here is derived from an EMBL/GenBank/DDBJ whole genome shotgun (WGS) entry which is preliminary data.</text>
</comment>
<dbReference type="GO" id="GO:0006367">
    <property type="term" value="P:transcription initiation at RNA polymerase II promoter"/>
    <property type="evidence" value="ECO:0007669"/>
    <property type="project" value="EnsemblFungi"/>
</dbReference>
<feature type="binding site" evidence="10">
    <location>
        <position position="103"/>
    </location>
    <ligand>
        <name>Zn(2+)</name>
        <dbReference type="ChEBI" id="CHEBI:29105"/>
        <label>2</label>
    </ligand>
</feature>
<reference evidence="15" key="1">
    <citation type="journal article" date="2016" name="Nat. Commun.">
        <title>Genome analysis of three Pneumocystis species reveals adaptation mechanisms to life exclusively in mammalian hosts.</title>
        <authorList>
            <person name="Ma L."/>
            <person name="Chen Z."/>
            <person name="Huang D.W."/>
            <person name="Kutty G."/>
            <person name="Ishihara M."/>
            <person name="Wang H."/>
            <person name="Abouelleil A."/>
            <person name="Bishop L."/>
            <person name="Davey E."/>
            <person name="Deng R."/>
            <person name="Deng X."/>
            <person name="Fan L."/>
            <person name="Fantoni G."/>
            <person name="Fitzgerald M."/>
            <person name="Gogineni E."/>
            <person name="Goldberg J.M."/>
            <person name="Handley G."/>
            <person name="Hu X."/>
            <person name="Huber C."/>
            <person name="Jiao X."/>
            <person name="Jones K."/>
            <person name="Levin J.Z."/>
            <person name="Liu Y."/>
            <person name="Macdonald P."/>
            <person name="Melnikov A."/>
            <person name="Raley C."/>
            <person name="Sassi M."/>
            <person name="Sherman B.T."/>
            <person name="Song X."/>
            <person name="Sykes S."/>
            <person name="Tran B."/>
            <person name="Walsh L."/>
            <person name="Xia Y."/>
            <person name="Yang J."/>
            <person name="Young S."/>
            <person name="Zeng Q."/>
            <person name="Zheng X."/>
            <person name="Stephens R."/>
            <person name="Nusbaum C."/>
            <person name="Birren B.W."/>
            <person name="Azadi P."/>
            <person name="Lempicki R.A."/>
            <person name="Cuomo C.A."/>
            <person name="Kovacs J.A."/>
        </authorList>
    </citation>
    <scope>NUCLEOTIDE SEQUENCE [LARGE SCALE GENOMIC DNA]</scope>
    <source>
        <strain evidence="15">B80</strain>
    </source>
</reference>
<dbReference type="InterPro" id="IPR012164">
    <property type="entry name" value="Rpa12/Rpb9/Rpc10/TFS"/>
</dbReference>
<protein>
    <recommendedName>
        <fullName evidence="9">DNA-directed RNA polymerase subunit</fullName>
    </recommendedName>
</protein>
<comment type="function">
    <text evidence="9">DNA-dependent RNA polymerase catalyzes the transcription of DNA into RNA using the four ribonucleoside triphosphates as substrates.</text>
</comment>
<dbReference type="GO" id="GO:0003899">
    <property type="term" value="F:DNA-directed RNA polymerase activity"/>
    <property type="evidence" value="ECO:0007669"/>
    <property type="project" value="InterPro"/>
</dbReference>
<evidence type="ECO:0000256" key="6">
    <source>
        <dbReference type="ARBA" id="ARBA00022833"/>
    </source>
</evidence>
<feature type="binding site" evidence="10">
    <location>
        <position position="10"/>
    </location>
    <ligand>
        <name>Zn(2+)</name>
        <dbReference type="ChEBI" id="CHEBI:29105"/>
        <label>1</label>
    </ligand>
</feature>
<feature type="binding site" evidence="10">
    <location>
        <position position="32"/>
    </location>
    <ligand>
        <name>Zn(2+)</name>
        <dbReference type="ChEBI" id="CHEBI:29105"/>
        <label>1</label>
    </ligand>
</feature>
<evidence type="ECO:0000256" key="4">
    <source>
        <dbReference type="ARBA" id="ARBA00022723"/>
    </source>
</evidence>
<feature type="binding site" evidence="10">
    <location>
        <position position="29"/>
    </location>
    <ligand>
        <name>Zn(2+)</name>
        <dbReference type="ChEBI" id="CHEBI:29105"/>
        <label>1</label>
    </ligand>
</feature>
<feature type="binding site" evidence="10">
    <location>
        <position position="7"/>
    </location>
    <ligand>
        <name>Zn(2+)</name>
        <dbReference type="ChEBI" id="CHEBI:29105"/>
        <label>1</label>
    </ligand>
</feature>
<proteinExistence type="inferred from homology"/>
<evidence type="ECO:0000256" key="3">
    <source>
        <dbReference type="ARBA" id="ARBA00022478"/>
    </source>
</evidence>
<evidence type="ECO:0000259" key="13">
    <source>
        <dbReference type="PROSITE" id="PS51133"/>
    </source>
</evidence>
<dbReference type="InterPro" id="IPR019761">
    <property type="entry name" value="DNA-dir_RNA_pol-M_15_CS"/>
</dbReference>
<dbReference type="SUPFAM" id="SSF57783">
    <property type="entry name" value="Zinc beta-ribbon"/>
    <property type="match status" value="2"/>
</dbReference>
<dbReference type="GO" id="GO:0006283">
    <property type="term" value="P:transcription-coupled nucleotide-excision repair"/>
    <property type="evidence" value="ECO:0007669"/>
    <property type="project" value="EnsemblFungi"/>
</dbReference>
<dbReference type="SMART" id="SM00440">
    <property type="entry name" value="ZnF_C2C2"/>
    <property type="match status" value="1"/>
</dbReference>
<dbReference type="OrthoDB" id="282270at2759"/>
<comment type="subunit">
    <text evidence="2">Component of the RNA polymerase II (Pol II) complex consisting of 12 subunits.</text>
</comment>
<name>A0A0W4ZLJ8_PNEC8</name>
<dbReference type="GO" id="GO:0003968">
    <property type="term" value="F:RNA-directed RNA polymerase activity"/>
    <property type="evidence" value="ECO:0007669"/>
    <property type="project" value="EnsemblFungi"/>
</dbReference>
<evidence type="ECO:0000256" key="2">
    <source>
        <dbReference type="ARBA" id="ARBA00011730"/>
    </source>
</evidence>
<dbReference type="GeneID" id="28935989"/>
<dbReference type="FunFam" id="2.20.25.10:FF:000008">
    <property type="entry name" value="DNA-directed RNA polymerase II subunit RPB9"/>
    <property type="match status" value="1"/>
</dbReference>
<evidence type="ECO:0000313" key="14">
    <source>
        <dbReference type="EMBL" id="KTW29242.1"/>
    </source>
</evidence>
<dbReference type="CDD" id="cd10508">
    <property type="entry name" value="Zn-ribbon_RPB9"/>
    <property type="match status" value="1"/>
</dbReference>
<evidence type="ECO:0000256" key="7">
    <source>
        <dbReference type="ARBA" id="ARBA00023163"/>
    </source>
</evidence>
<evidence type="ECO:0000256" key="8">
    <source>
        <dbReference type="ARBA" id="ARBA00023242"/>
    </source>
</evidence>
<evidence type="ECO:0000256" key="12">
    <source>
        <dbReference type="RuleBase" id="RU003474"/>
    </source>
</evidence>
<dbReference type="Gene3D" id="2.20.25.10">
    <property type="match status" value="2"/>
</dbReference>
<evidence type="ECO:0000256" key="9">
    <source>
        <dbReference type="PIRNR" id="PIRNR005586"/>
    </source>
</evidence>
<dbReference type="EMBL" id="LFVZ01000005">
    <property type="protein sequence ID" value="KTW29242.1"/>
    <property type="molecule type" value="Genomic_DNA"/>
</dbReference>
<evidence type="ECO:0000256" key="11">
    <source>
        <dbReference type="PIRSR" id="PIRSR005586-2"/>
    </source>
</evidence>
<keyword evidence="5 11" id="KW-0863">Zinc-finger</keyword>
<keyword evidence="8 9" id="KW-0539">Nucleus</keyword>
<dbReference type="Pfam" id="PF02150">
    <property type="entry name" value="Zn_ribbon_RPB9"/>
    <property type="match status" value="1"/>
</dbReference>
<dbReference type="InterPro" id="IPR001222">
    <property type="entry name" value="Znf_TFIIS"/>
</dbReference>
<evidence type="ECO:0000256" key="10">
    <source>
        <dbReference type="PIRSR" id="PIRSR005586-1"/>
    </source>
</evidence>
<dbReference type="GO" id="GO:0001193">
    <property type="term" value="P:maintenance of transcriptional fidelity during transcription elongation by RNA polymerase II"/>
    <property type="evidence" value="ECO:0007669"/>
    <property type="project" value="EnsemblFungi"/>
</dbReference>
<dbReference type="AlphaFoldDB" id="A0A0W4ZLJ8"/>
<dbReference type="FunFam" id="2.20.25.10:FF:000016">
    <property type="entry name" value="DNA-directed RNA polymerase II subunit RPB9"/>
    <property type="match status" value="1"/>
</dbReference>
<keyword evidence="6 10" id="KW-0862">Zinc</keyword>